<evidence type="ECO:0000256" key="5">
    <source>
        <dbReference type="ARBA" id="ARBA00023015"/>
    </source>
</evidence>
<dbReference type="Pfam" id="PF00486">
    <property type="entry name" value="Trans_reg_C"/>
    <property type="match status" value="1"/>
</dbReference>
<dbReference type="GO" id="GO:0032993">
    <property type="term" value="C:protein-DNA complex"/>
    <property type="evidence" value="ECO:0007669"/>
    <property type="project" value="TreeGrafter"/>
</dbReference>
<dbReference type="SUPFAM" id="SSF46894">
    <property type="entry name" value="C-terminal effector domain of the bipartite response regulators"/>
    <property type="match status" value="1"/>
</dbReference>
<dbReference type="FunFam" id="1.10.10.10:FF:000099">
    <property type="entry name" value="Two-component system response regulator TorR"/>
    <property type="match status" value="1"/>
</dbReference>
<keyword evidence="4" id="KW-0902">Two-component regulatory system</keyword>
<gene>
    <name evidence="12" type="ORF">PTD2_03731</name>
</gene>
<evidence type="ECO:0000256" key="9">
    <source>
        <dbReference type="PROSITE-ProRule" id="PRU01091"/>
    </source>
</evidence>
<evidence type="ECO:0000256" key="1">
    <source>
        <dbReference type="ARBA" id="ARBA00004496"/>
    </source>
</evidence>
<dbReference type="STRING" id="87626.PTD2_03731"/>
<evidence type="ECO:0000256" key="2">
    <source>
        <dbReference type="ARBA" id="ARBA00022490"/>
    </source>
</evidence>
<dbReference type="GO" id="GO:0006355">
    <property type="term" value="P:regulation of DNA-templated transcription"/>
    <property type="evidence" value="ECO:0007669"/>
    <property type="project" value="InterPro"/>
</dbReference>
<dbReference type="PANTHER" id="PTHR48111:SF47">
    <property type="entry name" value="TRANSCRIPTIONAL REGULATORY PROTEIN RSTA"/>
    <property type="match status" value="1"/>
</dbReference>
<dbReference type="GO" id="GO:0005829">
    <property type="term" value="C:cytosol"/>
    <property type="evidence" value="ECO:0007669"/>
    <property type="project" value="TreeGrafter"/>
</dbReference>
<dbReference type="HOGENOM" id="CLU_000445_30_4_6"/>
<dbReference type="SUPFAM" id="SSF52172">
    <property type="entry name" value="CheY-like"/>
    <property type="match status" value="1"/>
</dbReference>
<keyword evidence="7" id="KW-0804">Transcription</keyword>
<keyword evidence="13" id="KW-1185">Reference proteome</keyword>
<dbReference type="eggNOG" id="COG0745">
    <property type="taxonomic scope" value="Bacteria"/>
</dbReference>
<reference evidence="12 13" key="1">
    <citation type="submission" date="2006-02" db="EMBL/GenBank/DDBJ databases">
        <authorList>
            <person name="Moran M.A."/>
            <person name="Kjelleberg S."/>
            <person name="Egan S."/>
            <person name="Saunders N."/>
            <person name="Thomas T."/>
            <person name="Ferriera S."/>
            <person name="Johnson J."/>
            <person name="Kravitz S."/>
            <person name="Halpern A."/>
            <person name="Remington K."/>
            <person name="Beeson K."/>
            <person name="Tran B."/>
            <person name="Rogers Y.-H."/>
            <person name="Friedman R."/>
            <person name="Venter J.C."/>
        </authorList>
    </citation>
    <scope>NUCLEOTIDE SEQUENCE [LARGE SCALE GENOMIC DNA]</scope>
    <source>
        <strain evidence="12 13">D2</strain>
    </source>
</reference>
<dbReference type="GO" id="GO:0000976">
    <property type="term" value="F:transcription cis-regulatory region binding"/>
    <property type="evidence" value="ECO:0007669"/>
    <property type="project" value="TreeGrafter"/>
</dbReference>
<evidence type="ECO:0000256" key="7">
    <source>
        <dbReference type="ARBA" id="ARBA00023163"/>
    </source>
</evidence>
<dbReference type="CDD" id="cd00383">
    <property type="entry name" value="trans_reg_C"/>
    <property type="match status" value="1"/>
</dbReference>
<dbReference type="InterPro" id="IPR039420">
    <property type="entry name" value="WalR-like"/>
</dbReference>
<dbReference type="EMBL" id="AAOH01000001">
    <property type="protein sequence ID" value="EAR30649.1"/>
    <property type="molecule type" value="Genomic_DNA"/>
</dbReference>
<evidence type="ECO:0000259" key="11">
    <source>
        <dbReference type="PROSITE" id="PS51755"/>
    </source>
</evidence>
<dbReference type="InterPro" id="IPR001867">
    <property type="entry name" value="OmpR/PhoB-type_DNA-bd"/>
</dbReference>
<comment type="subcellular location">
    <subcellularLocation>
        <location evidence="1">Cytoplasm</location>
    </subcellularLocation>
</comment>
<dbReference type="InterPro" id="IPR036388">
    <property type="entry name" value="WH-like_DNA-bd_sf"/>
</dbReference>
<dbReference type="InterPro" id="IPR001789">
    <property type="entry name" value="Sig_transdc_resp-reg_receiver"/>
</dbReference>
<dbReference type="SMART" id="SM00862">
    <property type="entry name" value="Trans_reg_C"/>
    <property type="match status" value="1"/>
</dbReference>
<protein>
    <submittedName>
        <fullName evidence="12">Transcriptional regulatory protein RstA</fullName>
    </submittedName>
</protein>
<accession>A4C517</accession>
<feature type="domain" description="OmpR/PhoB-type" evidence="11">
    <location>
        <begin position="143"/>
        <end position="242"/>
    </location>
</feature>
<dbReference type="Gene3D" id="3.40.50.2300">
    <property type="match status" value="1"/>
</dbReference>
<proteinExistence type="predicted"/>
<dbReference type="InterPro" id="IPR016032">
    <property type="entry name" value="Sig_transdc_resp-reg_C-effctor"/>
</dbReference>
<dbReference type="AlphaFoldDB" id="A4C517"/>
<dbReference type="Pfam" id="PF00072">
    <property type="entry name" value="Response_reg"/>
    <property type="match status" value="1"/>
</dbReference>
<keyword evidence="5" id="KW-0805">Transcription regulation</keyword>
<comment type="caution">
    <text evidence="12">The sequence shown here is derived from an EMBL/GenBank/DDBJ whole genome shotgun (WGS) entry which is preliminary data.</text>
</comment>
<dbReference type="PROSITE" id="PS51755">
    <property type="entry name" value="OMPR_PHOB"/>
    <property type="match status" value="1"/>
</dbReference>
<evidence type="ECO:0000313" key="13">
    <source>
        <dbReference type="Proteomes" id="UP000006201"/>
    </source>
</evidence>
<sequence>METILIEAIPKQHIMLVEDDMSLAEWFGDYLTEHGYLVTLVNRGDAAVELIRTDLPELVVLDIMLPVKDGFDVCKEARAFYQGPILMMTARDDEMDEILGLELGADDYVTKPVKPRVLLSRIKALLRRSNTPNQPNAETNLNEGLIELGSLYIDAPSRAVKLHGQTIAISSNEFDLLWYLAQSAGQVVSRTELFNQLRGSEYDGFDRSIDIFISRLRKKLGDDANHPYRIKTVWGKGYLLAADAWS</sequence>
<keyword evidence="6 9" id="KW-0238">DNA-binding</keyword>
<feature type="modified residue" description="4-aspartylphosphate" evidence="8">
    <location>
        <position position="62"/>
    </location>
</feature>
<evidence type="ECO:0000259" key="10">
    <source>
        <dbReference type="PROSITE" id="PS50110"/>
    </source>
</evidence>
<feature type="domain" description="Response regulatory" evidence="10">
    <location>
        <begin position="13"/>
        <end position="126"/>
    </location>
</feature>
<dbReference type="InterPro" id="IPR011006">
    <property type="entry name" value="CheY-like_superfamily"/>
</dbReference>
<dbReference type="Gene3D" id="6.10.250.690">
    <property type="match status" value="1"/>
</dbReference>
<feature type="DNA-binding region" description="OmpR/PhoB-type" evidence="9">
    <location>
        <begin position="143"/>
        <end position="242"/>
    </location>
</feature>
<evidence type="ECO:0000256" key="4">
    <source>
        <dbReference type="ARBA" id="ARBA00023012"/>
    </source>
</evidence>
<dbReference type="Proteomes" id="UP000006201">
    <property type="component" value="Unassembled WGS sequence"/>
</dbReference>
<dbReference type="PROSITE" id="PS50110">
    <property type="entry name" value="RESPONSE_REGULATORY"/>
    <property type="match status" value="1"/>
</dbReference>
<dbReference type="SMART" id="SM00448">
    <property type="entry name" value="REC"/>
    <property type="match status" value="1"/>
</dbReference>
<keyword evidence="3 8" id="KW-0597">Phosphoprotein</keyword>
<dbReference type="GO" id="GO:0000156">
    <property type="term" value="F:phosphorelay response regulator activity"/>
    <property type="evidence" value="ECO:0007669"/>
    <property type="project" value="TreeGrafter"/>
</dbReference>
<name>A4C517_9GAMM</name>
<evidence type="ECO:0000256" key="6">
    <source>
        <dbReference type="ARBA" id="ARBA00023125"/>
    </source>
</evidence>
<evidence type="ECO:0000313" key="12">
    <source>
        <dbReference type="EMBL" id="EAR30649.1"/>
    </source>
</evidence>
<evidence type="ECO:0000256" key="8">
    <source>
        <dbReference type="PROSITE-ProRule" id="PRU00169"/>
    </source>
</evidence>
<organism evidence="12 13">
    <name type="scientific">Pseudoalteromonas tunicata D2</name>
    <dbReference type="NCBI Taxonomy" id="87626"/>
    <lineage>
        <taxon>Bacteria</taxon>
        <taxon>Pseudomonadati</taxon>
        <taxon>Pseudomonadota</taxon>
        <taxon>Gammaproteobacteria</taxon>
        <taxon>Alteromonadales</taxon>
        <taxon>Pseudoalteromonadaceae</taxon>
        <taxon>Pseudoalteromonas</taxon>
    </lineage>
</organism>
<keyword evidence="2" id="KW-0963">Cytoplasm</keyword>
<dbReference type="PANTHER" id="PTHR48111">
    <property type="entry name" value="REGULATOR OF RPOS"/>
    <property type="match status" value="1"/>
</dbReference>
<dbReference type="Gene3D" id="1.10.10.10">
    <property type="entry name" value="Winged helix-like DNA-binding domain superfamily/Winged helix DNA-binding domain"/>
    <property type="match status" value="1"/>
</dbReference>
<evidence type="ECO:0000256" key="3">
    <source>
        <dbReference type="ARBA" id="ARBA00022553"/>
    </source>
</evidence>